<dbReference type="EMBL" id="JAEPCR010000192">
    <property type="protein sequence ID" value="MCG7981069.1"/>
    <property type="molecule type" value="Genomic_DNA"/>
</dbReference>
<evidence type="ECO:0000313" key="2">
    <source>
        <dbReference type="Proteomes" id="UP000886674"/>
    </source>
</evidence>
<accession>A0A9E4TV31</accession>
<dbReference type="Proteomes" id="UP000886674">
    <property type="component" value="Unassembled WGS sequence"/>
</dbReference>
<comment type="caution">
    <text evidence="1">The sequence shown here is derived from an EMBL/GenBank/DDBJ whole genome shotgun (WGS) entry which is preliminary data.</text>
</comment>
<sequence length="48" mass="5585">METAKANGLEPYDYLHSDHCHQIYLYLPIAVPLTFTAKPFDCNLVFFH</sequence>
<dbReference type="AlphaFoldDB" id="A0A9E4TV31"/>
<evidence type="ECO:0000313" key="1">
    <source>
        <dbReference type="EMBL" id="MCG7981069.1"/>
    </source>
</evidence>
<organism evidence="1 2">
    <name type="scientific">Candidatus Thiodiazotropha taylori</name>
    <dbReference type="NCBI Taxonomy" id="2792791"/>
    <lineage>
        <taxon>Bacteria</taxon>
        <taxon>Pseudomonadati</taxon>
        <taxon>Pseudomonadota</taxon>
        <taxon>Gammaproteobacteria</taxon>
        <taxon>Chromatiales</taxon>
        <taxon>Sedimenticolaceae</taxon>
        <taxon>Candidatus Thiodiazotropha</taxon>
    </lineage>
</organism>
<name>A0A9E4TV31_9GAMM</name>
<protein>
    <submittedName>
        <fullName evidence="1">Transposase domain-containing protein</fullName>
    </submittedName>
</protein>
<proteinExistence type="predicted"/>
<reference evidence="1" key="1">
    <citation type="journal article" date="2021" name="Proc. Natl. Acad. Sci. U.S.A.">
        <title>Global biogeography of chemosynthetic symbionts reveals both localized and globally distributed symbiont groups. .</title>
        <authorList>
            <person name="Osvatic J.T."/>
            <person name="Wilkins L.G.E."/>
            <person name="Leibrecht L."/>
            <person name="Leray M."/>
            <person name="Zauner S."/>
            <person name="Polzin J."/>
            <person name="Camacho Y."/>
            <person name="Gros O."/>
            <person name="van Gils J.A."/>
            <person name="Eisen J.A."/>
            <person name="Petersen J.M."/>
            <person name="Yuen B."/>
        </authorList>
    </citation>
    <scope>NUCLEOTIDE SEQUENCE</scope>
    <source>
        <strain evidence="1">MAGclacostrist055</strain>
    </source>
</reference>
<gene>
    <name evidence="1" type="ORF">JAY77_23355</name>
</gene>